<organism evidence="1 2">
    <name type="scientific">Punica granatum</name>
    <name type="common">Pomegranate</name>
    <dbReference type="NCBI Taxonomy" id="22663"/>
    <lineage>
        <taxon>Eukaryota</taxon>
        <taxon>Viridiplantae</taxon>
        <taxon>Streptophyta</taxon>
        <taxon>Embryophyta</taxon>
        <taxon>Tracheophyta</taxon>
        <taxon>Spermatophyta</taxon>
        <taxon>Magnoliopsida</taxon>
        <taxon>eudicotyledons</taxon>
        <taxon>Gunneridae</taxon>
        <taxon>Pentapetalae</taxon>
        <taxon>rosids</taxon>
        <taxon>malvids</taxon>
        <taxon>Myrtales</taxon>
        <taxon>Lythraceae</taxon>
        <taxon>Punica</taxon>
    </lineage>
</organism>
<name>A0A2I0KA55_PUNGR</name>
<evidence type="ECO:0000313" key="1">
    <source>
        <dbReference type="EMBL" id="PKI65429.1"/>
    </source>
</evidence>
<dbReference type="EMBL" id="PGOL01000751">
    <property type="protein sequence ID" value="PKI65429.1"/>
    <property type="molecule type" value="Genomic_DNA"/>
</dbReference>
<dbReference type="Proteomes" id="UP000233551">
    <property type="component" value="Unassembled WGS sequence"/>
</dbReference>
<sequence>MRALSHGLGVSKFPWRRVTDTREKDSPLPVYNPRVEGWRRGLKKPRVGSNRTNGSKRVSVPSRYSWDWSSSQAIVKLRFTHPIRVIFHLDTTRSKIVTRG</sequence>
<gene>
    <name evidence="1" type="ORF">CRG98_014168</name>
</gene>
<accession>A0A2I0KA55</accession>
<evidence type="ECO:0000313" key="2">
    <source>
        <dbReference type="Proteomes" id="UP000233551"/>
    </source>
</evidence>
<proteinExistence type="predicted"/>
<reference evidence="1 2" key="1">
    <citation type="submission" date="2017-11" db="EMBL/GenBank/DDBJ databases">
        <title>De-novo sequencing of pomegranate (Punica granatum L.) genome.</title>
        <authorList>
            <person name="Akparov Z."/>
            <person name="Amiraslanov A."/>
            <person name="Hajiyeva S."/>
            <person name="Abbasov M."/>
            <person name="Kaur K."/>
            <person name="Hamwieh A."/>
            <person name="Solovyev V."/>
            <person name="Salamov A."/>
            <person name="Braich B."/>
            <person name="Kosarev P."/>
            <person name="Mahmoud A."/>
            <person name="Hajiyev E."/>
            <person name="Babayeva S."/>
            <person name="Izzatullayeva V."/>
            <person name="Mammadov A."/>
            <person name="Mammadov A."/>
            <person name="Sharifova S."/>
            <person name="Ojaghi J."/>
            <person name="Eynullazada K."/>
            <person name="Bayramov B."/>
            <person name="Abdulazimova A."/>
            <person name="Shahmuradov I."/>
        </authorList>
    </citation>
    <scope>NUCLEOTIDE SEQUENCE [LARGE SCALE GENOMIC DNA]</scope>
    <source>
        <strain evidence="2">cv. AG2017</strain>
        <tissue evidence="1">Leaf</tissue>
    </source>
</reference>
<comment type="caution">
    <text evidence="1">The sequence shown here is derived from an EMBL/GenBank/DDBJ whole genome shotgun (WGS) entry which is preliminary data.</text>
</comment>
<dbReference type="AlphaFoldDB" id="A0A2I0KA55"/>
<protein>
    <submittedName>
        <fullName evidence="1">Uncharacterized protein</fullName>
    </submittedName>
</protein>
<keyword evidence="2" id="KW-1185">Reference proteome</keyword>